<reference evidence="2" key="2">
    <citation type="submission" date="2015-01" db="EMBL/GenBank/DDBJ databases">
        <title>Evolutionary Origins and Diversification of the Mycorrhizal Mutualists.</title>
        <authorList>
            <consortium name="DOE Joint Genome Institute"/>
            <consortium name="Mycorrhizal Genomics Consortium"/>
            <person name="Kohler A."/>
            <person name="Kuo A."/>
            <person name="Nagy L.G."/>
            <person name="Floudas D."/>
            <person name="Copeland A."/>
            <person name="Barry K.W."/>
            <person name="Cichocki N."/>
            <person name="Veneault-Fourrey C."/>
            <person name="LaButti K."/>
            <person name="Lindquist E.A."/>
            <person name="Lipzen A."/>
            <person name="Lundell T."/>
            <person name="Morin E."/>
            <person name="Murat C."/>
            <person name="Riley R."/>
            <person name="Ohm R."/>
            <person name="Sun H."/>
            <person name="Tunlid A."/>
            <person name="Henrissat B."/>
            <person name="Grigoriev I.V."/>
            <person name="Hibbett D.S."/>
            <person name="Martin F."/>
        </authorList>
    </citation>
    <scope>NUCLEOTIDE SEQUENCE [LARGE SCALE GENOMIC DNA]</scope>
    <source>
        <strain evidence="2">Ve08.2h10</strain>
    </source>
</reference>
<sequence length="109" mass="12303">SPKSHEELPLYLVPTPLIYIEYFTVIGCPDDDQDGVGLYRVQCPPTQTTNTASNFCAVIPMTEVVHTLELIPIFNSNIPVIVPLSATCLEVYQEYYVNSFADKETYHIF</sequence>
<keyword evidence="2" id="KW-1185">Reference proteome</keyword>
<reference evidence="1 2" key="1">
    <citation type="submission" date="2014-04" db="EMBL/GenBank/DDBJ databases">
        <authorList>
            <consortium name="DOE Joint Genome Institute"/>
            <person name="Kuo A."/>
            <person name="Kohler A."/>
            <person name="Jargeat P."/>
            <person name="Nagy L.G."/>
            <person name="Floudas D."/>
            <person name="Copeland A."/>
            <person name="Barry K.W."/>
            <person name="Cichocki N."/>
            <person name="Veneault-Fourrey C."/>
            <person name="LaButti K."/>
            <person name="Lindquist E.A."/>
            <person name="Lipzen A."/>
            <person name="Lundell T."/>
            <person name="Morin E."/>
            <person name="Murat C."/>
            <person name="Sun H."/>
            <person name="Tunlid A."/>
            <person name="Henrissat B."/>
            <person name="Grigoriev I.V."/>
            <person name="Hibbett D.S."/>
            <person name="Martin F."/>
            <person name="Nordberg H.P."/>
            <person name="Cantor M.N."/>
            <person name="Hua S.X."/>
        </authorList>
    </citation>
    <scope>NUCLEOTIDE SEQUENCE [LARGE SCALE GENOMIC DNA]</scope>
    <source>
        <strain evidence="1 2">Ve08.2h10</strain>
    </source>
</reference>
<dbReference type="InParanoid" id="A0A0D0DFV8"/>
<accession>A0A0D0DFV8</accession>
<evidence type="ECO:0000313" key="2">
    <source>
        <dbReference type="Proteomes" id="UP000054538"/>
    </source>
</evidence>
<dbReference type="OrthoDB" id="2688098at2759"/>
<proteinExistence type="predicted"/>
<dbReference type="Proteomes" id="UP000054538">
    <property type="component" value="Unassembled WGS sequence"/>
</dbReference>
<organism evidence="1 2">
    <name type="scientific">Paxillus rubicundulus Ve08.2h10</name>
    <dbReference type="NCBI Taxonomy" id="930991"/>
    <lineage>
        <taxon>Eukaryota</taxon>
        <taxon>Fungi</taxon>
        <taxon>Dikarya</taxon>
        <taxon>Basidiomycota</taxon>
        <taxon>Agaricomycotina</taxon>
        <taxon>Agaricomycetes</taxon>
        <taxon>Agaricomycetidae</taxon>
        <taxon>Boletales</taxon>
        <taxon>Paxilineae</taxon>
        <taxon>Paxillaceae</taxon>
        <taxon>Paxillus</taxon>
    </lineage>
</organism>
<evidence type="ECO:0000313" key="1">
    <source>
        <dbReference type="EMBL" id="KIK79999.1"/>
    </source>
</evidence>
<name>A0A0D0DFV8_9AGAM</name>
<dbReference type="EMBL" id="KN826127">
    <property type="protein sequence ID" value="KIK79999.1"/>
    <property type="molecule type" value="Genomic_DNA"/>
</dbReference>
<dbReference type="HOGENOM" id="CLU_2216194_0_0_1"/>
<gene>
    <name evidence="1" type="ORF">PAXRUDRAFT_159827</name>
</gene>
<dbReference type="AlphaFoldDB" id="A0A0D0DFV8"/>
<feature type="non-terminal residue" evidence="1">
    <location>
        <position position="1"/>
    </location>
</feature>
<protein>
    <submittedName>
        <fullName evidence="1">Uncharacterized protein</fullName>
    </submittedName>
</protein>